<dbReference type="EMBL" id="CAFW01000019">
    <property type="protein sequence ID" value="CCE54332.1"/>
    <property type="molecule type" value="Genomic_DNA"/>
</dbReference>
<dbReference type="RefSeq" id="WP_006821881.1">
    <property type="nucleotide sequence ID" value="NZ_CAFW01000019.1"/>
</dbReference>
<proteinExistence type="predicted"/>
<accession>G7HVW7</accession>
<evidence type="ECO:0000313" key="1">
    <source>
        <dbReference type="EMBL" id="CCE54332.1"/>
    </source>
</evidence>
<name>G7HVW7_9CORY</name>
<sequence length="418" mass="45676">MSLTISANFIAGTYSGHAESGSAYPPSPGRLLSALVAAAAHSDDQKRAWKVVEEISGAESPQIIAPPAYSTGTSKSFMSGPMSVPAGTKAERKVLSPQHMFGERGGKVEKNVNGHFTITDKLYFVWPSLELSSESEETLRRLCSEVPYLGREMDLVLLKISKAPLVSLQRELAASHTIFAPTPGGGTKLRSASRSYLDWLVERYNSKFSNAGREPIGVDHRVRLESYAPAVPVADGRLNLICIPFARPTKLESALRVVRSVKSGTDTGAFVLARAGNPHLDGSAVGMGVLTREGVEFDPEFNFDLLGEDRGTASLQPRYWMRSAHYWMTAVPFIAHPDKWVASQQVLARMPEAEILEISSSPIRPSQQRLGVDDQHRAWHISLKTPEKIAGPLLLDTETGSGVLMPDYRLEGKLDVRE</sequence>
<gene>
    <name evidence="1" type="ORF">CCAS_03645</name>
</gene>
<dbReference type="AlphaFoldDB" id="G7HVW7"/>
<reference evidence="1 2" key="1">
    <citation type="journal article" date="2012" name="J. Bacteriol.">
        <title>Genome Sequence of Corynebacterium casei UCMA 3821, Isolated from a Smear-Ripened Cheese.</title>
        <authorList>
            <person name="Monnet C."/>
            <person name="Loux V."/>
            <person name="Bento P."/>
            <person name="Gibrat J.F."/>
            <person name="Straub C."/>
            <person name="Bonnarme P."/>
            <person name="Landaud S."/>
            <person name="Irlinger F."/>
        </authorList>
    </citation>
    <scope>NUCLEOTIDE SEQUENCE [LARGE SCALE GENOMIC DNA]</scope>
    <source>
        <strain evidence="1 2">UCMA 3821</strain>
    </source>
</reference>
<protein>
    <recommendedName>
        <fullName evidence="3">CRISPR-associated protein</fullName>
    </recommendedName>
</protein>
<organism evidence="1 2">
    <name type="scientific">Corynebacterium casei UCMA 3821</name>
    <dbReference type="NCBI Taxonomy" id="1110505"/>
    <lineage>
        <taxon>Bacteria</taxon>
        <taxon>Bacillati</taxon>
        <taxon>Actinomycetota</taxon>
        <taxon>Actinomycetes</taxon>
        <taxon>Mycobacteriales</taxon>
        <taxon>Corynebacteriaceae</taxon>
        <taxon>Corynebacterium</taxon>
    </lineage>
</organism>
<evidence type="ECO:0000313" key="2">
    <source>
        <dbReference type="Proteomes" id="UP000004840"/>
    </source>
</evidence>
<dbReference type="NCBIfam" id="TIGR02165">
    <property type="entry name" value="cas5_6_GSU0054"/>
    <property type="match status" value="1"/>
</dbReference>
<evidence type="ECO:0008006" key="3">
    <source>
        <dbReference type="Google" id="ProtNLM"/>
    </source>
</evidence>
<comment type="caution">
    <text evidence="1">The sequence shown here is derived from an EMBL/GenBank/DDBJ whole genome shotgun (WGS) entry which is preliminary data.</text>
</comment>
<dbReference type="InterPro" id="IPR019089">
    <property type="entry name" value="Cas_GSU0054"/>
</dbReference>
<dbReference type="Proteomes" id="UP000004840">
    <property type="component" value="Unassembled WGS sequence"/>
</dbReference>